<protein>
    <submittedName>
        <fullName evidence="1">Uncharacterized protein</fullName>
    </submittedName>
</protein>
<dbReference type="Proteomes" id="UP000244201">
    <property type="component" value="Chromosome"/>
</dbReference>
<dbReference type="KEGG" id="slk:SLUN_19460"/>
<keyword evidence="2" id="KW-1185">Reference proteome</keyword>
<organism evidence="1 2">
    <name type="scientific">Streptomyces lunaelactis</name>
    <dbReference type="NCBI Taxonomy" id="1535768"/>
    <lineage>
        <taxon>Bacteria</taxon>
        <taxon>Bacillati</taxon>
        <taxon>Actinomycetota</taxon>
        <taxon>Actinomycetes</taxon>
        <taxon>Kitasatosporales</taxon>
        <taxon>Streptomycetaceae</taxon>
        <taxon>Streptomyces</taxon>
    </lineage>
</organism>
<reference evidence="1 2" key="1">
    <citation type="submission" date="2018-01" db="EMBL/GenBank/DDBJ databases">
        <title>Complete genome sequence of Streptomyces lunaelactis MM109T, a Ferroverdin A producer isolated from cave moonmilk deposits.</title>
        <authorList>
            <person name="Naome A."/>
            <person name="Martinet L."/>
            <person name="Maciejewska M."/>
            <person name="Anderssen S."/>
            <person name="Adam D."/>
            <person name="Tenconi E."/>
            <person name="Deflandre B."/>
            <person name="Arguelles-Arias A."/>
            <person name="Calusinska M."/>
            <person name="Copieters W."/>
            <person name="Karim L."/>
            <person name="Hanikenne M."/>
            <person name="Baurain D."/>
            <person name="van Wezel G."/>
            <person name="Smargiasso N."/>
            <person name="de Pauw E."/>
            <person name="Delfosse P."/>
            <person name="Rigali S."/>
        </authorList>
    </citation>
    <scope>NUCLEOTIDE SEQUENCE [LARGE SCALE GENOMIC DNA]</scope>
    <source>
        <strain evidence="1 2">MM109</strain>
    </source>
</reference>
<gene>
    <name evidence="1" type="ORF">SLUN_19460</name>
</gene>
<sequence>MDRREAVLKKAADLVQAHADSGCATDPKPMSEAVKAARAAGISLQEIADYNRARIRQHH</sequence>
<evidence type="ECO:0000313" key="2">
    <source>
        <dbReference type="Proteomes" id="UP000244201"/>
    </source>
</evidence>
<accession>A0A2R4T4F6</accession>
<dbReference type="EMBL" id="CP026304">
    <property type="protein sequence ID" value="AVZ74015.1"/>
    <property type="molecule type" value="Genomic_DNA"/>
</dbReference>
<name>A0A2R4T4F6_9ACTN</name>
<dbReference type="AlphaFoldDB" id="A0A2R4T4F6"/>
<proteinExistence type="predicted"/>
<dbReference type="RefSeq" id="WP_108150083.1">
    <property type="nucleotide sequence ID" value="NZ_CP026304.1"/>
</dbReference>
<dbReference type="GeneID" id="55657433"/>
<evidence type="ECO:0000313" key="1">
    <source>
        <dbReference type="EMBL" id="AVZ74015.1"/>
    </source>
</evidence>